<feature type="transmembrane region" description="Helical" evidence="1">
    <location>
        <begin position="208"/>
        <end position="227"/>
    </location>
</feature>
<feature type="transmembrane region" description="Helical" evidence="1">
    <location>
        <begin position="35"/>
        <end position="55"/>
    </location>
</feature>
<dbReference type="EMBL" id="BMXK01000013">
    <property type="protein sequence ID" value="GHD12489.1"/>
    <property type="molecule type" value="Genomic_DNA"/>
</dbReference>
<name>A0ABQ3GMR6_9MICC</name>
<keyword evidence="1" id="KW-0472">Membrane</keyword>
<feature type="transmembrane region" description="Helical" evidence="1">
    <location>
        <begin position="106"/>
        <end position="131"/>
    </location>
</feature>
<reference evidence="4" key="1">
    <citation type="journal article" date="2019" name="Int. J. Syst. Evol. Microbiol.">
        <title>The Global Catalogue of Microorganisms (GCM) 10K type strain sequencing project: providing services to taxonomists for standard genome sequencing and annotation.</title>
        <authorList>
            <consortium name="The Broad Institute Genomics Platform"/>
            <consortium name="The Broad Institute Genome Sequencing Center for Infectious Disease"/>
            <person name="Wu L."/>
            <person name="Ma J."/>
        </authorList>
    </citation>
    <scope>NUCLEOTIDE SEQUENCE [LARGE SCALE GENOMIC DNA]</scope>
    <source>
        <strain evidence="4">KCTC 19466</strain>
    </source>
</reference>
<dbReference type="PANTHER" id="PTHR36435:SF1">
    <property type="entry name" value="CAAX AMINO TERMINAL PROTEASE FAMILY PROTEIN"/>
    <property type="match status" value="1"/>
</dbReference>
<keyword evidence="4" id="KW-1185">Reference proteome</keyword>
<feature type="domain" description="CAAX prenyl protease 2/Lysostaphin resistance protein A-like" evidence="2">
    <location>
        <begin position="151"/>
        <end position="245"/>
    </location>
</feature>
<dbReference type="InterPro" id="IPR052710">
    <property type="entry name" value="CAAX_protease"/>
</dbReference>
<comment type="caution">
    <text evidence="3">The sequence shown here is derived from an EMBL/GenBank/DDBJ whole genome shotgun (WGS) entry which is preliminary data.</text>
</comment>
<proteinExistence type="predicted"/>
<sequence>MARMHNATTPPPPYPLPPKARQPVYDAGPFRRADAVVLVLYGLLLGLGVAGLLLLVPAYMGLFPTENQAMFSVNLISYAVLFSAAMVVAAPHLFRTFGTFVHNPWAKFGLVPGLWLASILTTTGILVASGADPTKSENQLAIEAMTRDVPFATMFATAVVMGPLVEEYVFRHLLIGKMSRKVPVWICVPVSVVAFAGLHFIGSGTFDPVSAIPYLVLGVAISLAYVFTGKSLAYAYVLHFFNNAVSLTLAYSLGPELGL</sequence>
<gene>
    <name evidence="3" type="ORF">GCM10008096_27950</name>
</gene>
<feature type="transmembrane region" description="Helical" evidence="1">
    <location>
        <begin position="151"/>
        <end position="170"/>
    </location>
</feature>
<dbReference type="Pfam" id="PF02517">
    <property type="entry name" value="Rce1-like"/>
    <property type="match status" value="1"/>
</dbReference>
<evidence type="ECO:0000313" key="3">
    <source>
        <dbReference type="EMBL" id="GHD12489.1"/>
    </source>
</evidence>
<evidence type="ECO:0000313" key="4">
    <source>
        <dbReference type="Proteomes" id="UP000642819"/>
    </source>
</evidence>
<feature type="transmembrane region" description="Helical" evidence="1">
    <location>
        <begin position="75"/>
        <end position="94"/>
    </location>
</feature>
<accession>A0ABQ3GMR6</accession>
<organism evidence="3 4">
    <name type="scientific">Zhihengliuella salsuginis</name>
    <dbReference type="NCBI Taxonomy" id="578222"/>
    <lineage>
        <taxon>Bacteria</taxon>
        <taxon>Bacillati</taxon>
        <taxon>Actinomycetota</taxon>
        <taxon>Actinomycetes</taxon>
        <taxon>Micrococcales</taxon>
        <taxon>Micrococcaceae</taxon>
        <taxon>Zhihengliuella</taxon>
    </lineage>
</organism>
<dbReference type="PANTHER" id="PTHR36435">
    <property type="entry name" value="SLR1288 PROTEIN"/>
    <property type="match status" value="1"/>
</dbReference>
<feature type="transmembrane region" description="Helical" evidence="1">
    <location>
        <begin position="234"/>
        <end position="253"/>
    </location>
</feature>
<keyword evidence="1" id="KW-1133">Transmembrane helix</keyword>
<dbReference type="Proteomes" id="UP000642819">
    <property type="component" value="Unassembled WGS sequence"/>
</dbReference>
<protein>
    <recommendedName>
        <fullName evidence="2">CAAX prenyl protease 2/Lysostaphin resistance protein A-like domain-containing protein</fullName>
    </recommendedName>
</protein>
<keyword evidence="1" id="KW-0812">Transmembrane</keyword>
<dbReference type="InterPro" id="IPR003675">
    <property type="entry name" value="Rce1/LyrA-like_dom"/>
</dbReference>
<evidence type="ECO:0000259" key="2">
    <source>
        <dbReference type="Pfam" id="PF02517"/>
    </source>
</evidence>
<feature type="transmembrane region" description="Helical" evidence="1">
    <location>
        <begin position="182"/>
        <end position="202"/>
    </location>
</feature>
<evidence type="ECO:0000256" key="1">
    <source>
        <dbReference type="SAM" id="Phobius"/>
    </source>
</evidence>